<dbReference type="GeneID" id="70245723"/>
<dbReference type="Proteomes" id="UP001201262">
    <property type="component" value="Unassembled WGS sequence"/>
</dbReference>
<organism evidence="1 2">
    <name type="scientific">Talaromyces proteolyticus</name>
    <dbReference type="NCBI Taxonomy" id="1131652"/>
    <lineage>
        <taxon>Eukaryota</taxon>
        <taxon>Fungi</taxon>
        <taxon>Dikarya</taxon>
        <taxon>Ascomycota</taxon>
        <taxon>Pezizomycotina</taxon>
        <taxon>Eurotiomycetes</taxon>
        <taxon>Eurotiomycetidae</taxon>
        <taxon>Eurotiales</taxon>
        <taxon>Trichocomaceae</taxon>
        <taxon>Talaromyces</taxon>
        <taxon>Talaromyces sect. Bacilispori</taxon>
    </lineage>
</organism>
<evidence type="ECO:0000313" key="1">
    <source>
        <dbReference type="EMBL" id="KAH8702049.1"/>
    </source>
</evidence>
<evidence type="ECO:0000313" key="2">
    <source>
        <dbReference type="Proteomes" id="UP001201262"/>
    </source>
</evidence>
<proteinExistence type="predicted"/>
<keyword evidence="2" id="KW-1185">Reference proteome</keyword>
<sequence>MTRLVPRKAPIFYLIIISNLGRLRARHYFNFVFCDDPALLPRPTLFTPACRFSFPCFLSFYDSFPSCFAESNRCCVCNFVLWSSSS</sequence>
<gene>
    <name evidence="1" type="ORF">BGW36DRAFT_372106</name>
</gene>
<accession>A0AAD4Q196</accession>
<dbReference type="EMBL" id="JAJTJA010000003">
    <property type="protein sequence ID" value="KAH8702049.1"/>
    <property type="molecule type" value="Genomic_DNA"/>
</dbReference>
<dbReference type="AlphaFoldDB" id="A0AAD4Q196"/>
<dbReference type="RefSeq" id="XP_046075425.1">
    <property type="nucleotide sequence ID" value="XM_046215436.1"/>
</dbReference>
<reference evidence="1" key="1">
    <citation type="submission" date="2021-12" db="EMBL/GenBank/DDBJ databases">
        <title>Convergent genome expansion in fungi linked to evolution of root-endophyte symbiosis.</title>
        <authorList>
            <consortium name="DOE Joint Genome Institute"/>
            <person name="Ke Y.-H."/>
            <person name="Bonito G."/>
            <person name="Liao H.-L."/>
            <person name="Looney B."/>
            <person name="Rojas-Flechas A."/>
            <person name="Nash J."/>
            <person name="Hameed K."/>
            <person name="Schadt C."/>
            <person name="Martin F."/>
            <person name="Crous P.W."/>
            <person name="Miettinen O."/>
            <person name="Magnuson J.K."/>
            <person name="Labbe J."/>
            <person name="Jacobson D."/>
            <person name="Doktycz M.J."/>
            <person name="Veneault-Fourrey C."/>
            <person name="Kuo A."/>
            <person name="Mondo S."/>
            <person name="Calhoun S."/>
            <person name="Riley R."/>
            <person name="Ohm R."/>
            <person name="LaButti K."/>
            <person name="Andreopoulos B."/>
            <person name="Pangilinan J."/>
            <person name="Nolan M."/>
            <person name="Tritt A."/>
            <person name="Clum A."/>
            <person name="Lipzen A."/>
            <person name="Daum C."/>
            <person name="Barry K."/>
            <person name="Grigoriev I.V."/>
            <person name="Vilgalys R."/>
        </authorList>
    </citation>
    <scope>NUCLEOTIDE SEQUENCE</scope>
    <source>
        <strain evidence="1">PMI_201</strain>
    </source>
</reference>
<protein>
    <submittedName>
        <fullName evidence="1">Uncharacterized protein</fullName>
    </submittedName>
</protein>
<name>A0AAD4Q196_9EURO</name>
<comment type="caution">
    <text evidence="1">The sequence shown here is derived from an EMBL/GenBank/DDBJ whole genome shotgun (WGS) entry which is preliminary data.</text>
</comment>